<dbReference type="GO" id="GO:0005829">
    <property type="term" value="C:cytosol"/>
    <property type="evidence" value="ECO:0007669"/>
    <property type="project" value="TreeGrafter"/>
</dbReference>
<reference evidence="4 5" key="1">
    <citation type="submission" date="2020-07" db="EMBL/GenBank/DDBJ databases">
        <title>Vibrio marinisediminis sp. nov., isolated from marine sediment.</title>
        <authorList>
            <person name="Ji X."/>
        </authorList>
    </citation>
    <scope>NUCLEOTIDE SEQUENCE [LARGE SCALE GENOMIC DNA]</scope>
    <source>
        <strain evidence="4 5">404</strain>
    </source>
</reference>
<gene>
    <name evidence="4" type="ORF">H2O73_00970</name>
</gene>
<dbReference type="GO" id="GO:0051287">
    <property type="term" value="F:NAD binding"/>
    <property type="evidence" value="ECO:0007669"/>
    <property type="project" value="InterPro"/>
</dbReference>
<dbReference type="PANTHER" id="PTHR10996:SF178">
    <property type="entry name" value="2-HYDROXYACID DEHYDROGENASE YGL185C-RELATED"/>
    <property type="match status" value="1"/>
</dbReference>
<keyword evidence="1" id="KW-0560">Oxidoreductase</keyword>
<name>A0A7W2IRX5_9VIBR</name>
<dbReference type="SUPFAM" id="SSF51735">
    <property type="entry name" value="NAD(P)-binding Rossmann-fold domains"/>
    <property type="match status" value="1"/>
</dbReference>
<organism evidence="4 5">
    <name type="scientific">Vibrio marinisediminis</name>
    <dbReference type="NCBI Taxonomy" id="2758441"/>
    <lineage>
        <taxon>Bacteria</taxon>
        <taxon>Pseudomonadati</taxon>
        <taxon>Pseudomonadota</taxon>
        <taxon>Gammaproteobacteria</taxon>
        <taxon>Vibrionales</taxon>
        <taxon>Vibrionaceae</taxon>
        <taxon>Vibrio</taxon>
    </lineage>
</organism>
<evidence type="ECO:0000256" key="2">
    <source>
        <dbReference type="ARBA" id="ARBA00023027"/>
    </source>
</evidence>
<dbReference type="InterPro" id="IPR036291">
    <property type="entry name" value="NAD(P)-bd_dom_sf"/>
</dbReference>
<proteinExistence type="predicted"/>
<evidence type="ECO:0000259" key="3">
    <source>
        <dbReference type="Pfam" id="PF02826"/>
    </source>
</evidence>
<dbReference type="Gene3D" id="3.40.50.720">
    <property type="entry name" value="NAD(P)-binding Rossmann-like Domain"/>
    <property type="match status" value="2"/>
</dbReference>
<dbReference type="EMBL" id="JACFYF010000001">
    <property type="protein sequence ID" value="MBA5760896.1"/>
    <property type="molecule type" value="Genomic_DNA"/>
</dbReference>
<comment type="caution">
    <text evidence="4">The sequence shown here is derived from an EMBL/GenBank/DDBJ whole genome shotgun (WGS) entry which is preliminary data.</text>
</comment>
<dbReference type="SUPFAM" id="SSF52283">
    <property type="entry name" value="Formate/glycerate dehydrogenase catalytic domain-like"/>
    <property type="match status" value="1"/>
</dbReference>
<dbReference type="InterPro" id="IPR006140">
    <property type="entry name" value="D-isomer_DH_NAD-bd"/>
</dbReference>
<evidence type="ECO:0000313" key="5">
    <source>
        <dbReference type="Proteomes" id="UP000571701"/>
    </source>
</evidence>
<dbReference type="GO" id="GO:0030267">
    <property type="term" value="F:glyoxylate reductase (NADPH) activity"/>
    <property type="evidence" value="ECO:0007669"/>
    <property type="project" value="TreeGrafter"/>
</dbReference>
<dbReference type="Pfam" id="PF02826">
    <property type="entry name" value="2-Hacid_dh_C"/>
    <property type="match status" value="1"/>
</dbReference>
<feature type="domain" description="D-isomer specific 2-hydroxyacid dehydrogenase NAD-binding" evidence="3">
    <location>
        <begin position="103"/>
        <end position="273"/>
    </location>
</feature>
<dbReference type="RefSeq" id="WP_182105635.1">
    <property type="nucleotide sequence ID" value="NZ_JACFYF010000001.1"/>
</dbReference>
<dbReference type="GO" id="GO:0016618">
    <property type="term" value="F:hydroxypyruvate reductase [NAD(P)H] activity"/>
    <property type="evidence" value="ECO:0007669"/>
    <property type="project" value="TreeGrafter"/>
</dbReference>
<dbReference type="PANTHER" id="PTHR10996">
    <property type="entry name" value="2-HYDROXYACID DEHYDROGENASE-RELATED"/>
    <property type="match status" value="1"/>
</dbReference>
<dbReference type="AlphaFoldDB" id="A0A7W2IRX5"/>
<evidence type="ECO:0000256" key="1">
    <source>
        <dbReference type="ARBA" id="ARBA00023002"/>
    </source>
</evidence>
<keyword evidence="2" id="KW-0520">NAD</keyword>
<dbReference type="Proteomes" id="UP000571701">
    <property type="component" value="Unassembled WGS sequence"/>
</dbReference>
<keyword evidence="5" id="KW-1185">Reference proteome</keyword>
<accession>A0A7W2IRX5</accession>
<protein>
    <recommendedName>
        <fullName evidence="3">D-isomer specific 2-hydroxyacid dehydrogenase NAD-binding domain-containing protein</fullName>
    </recommendedName>
</protein>
<dbReference type="InterPro" id="IPR050223">
    <property type="entry name" value="D-isomer_2-hydroxyacid_DH"/>
</dbReference>
<sequence length="306" mass="34392">MRVYVHPVLSEQEKSYFVTHADESLEFIFNNGSSELEQCKDVELAIGNFDTDWIGQMEHLKTILLDSVGTDNFNGYCWATDSKITVHNLNDFFSVAVAEEVVANLLSIYRQLPALKLAQQQSLWVKDELRPKKRLVSDAKVLLVGYGNIGRQIEQLLTPFGCHISKFDQKEMRQGGKALLLENVSESDIIISTIPANTETLRIFDSALFSAMRPAATFLNVGRGQVVDEAALYVKAVEDLSFNACLDVTTQEPLLPDSNLWQLTNVHLTQHTGGGSMDENYKKIDIYISQIKRLLSNQSLNNTIQF</sequence>
<evidence type="ECO:0000313" key="4">
    <source>
        <dbReference type="EMBL" id="MBA5760896.1"/>
    </source>
</evidence>